<protein>
    <submittedName>
        <fullName evidence="5">Amino acid ABC transporter substrate-binding protein</fullName>
    </submittedName>
</protein>
<feature type="signal peptide" evidence="2">
    <location>
        <begin position="1"/>
        <end position="24"/>
    </location>
</feature>
<gene>
    <name evidence="5" type="ORF">FYJ71_08740</name>
</gene>
<evidence type="ECO:0000259" key="3">
    <source>
        <dbReference type="SMART" id="SM00062"/>
    </source>
</evidence>
<evidence type="ECO:0000256" key="1">
    <source>
        <dbReference type="ARBA" id="ARBA00022729"/>
    </source>
</evidence>
<dbReference type="Pfam" id="PF00497">
    <property type="entry name" value="SBP_bac_3"/>
    <property type="match status" value="1"/>
</dbReference>
<sequence length="264" mass="29969">MKKGIIKKLSLVALGLVLISSLGACSKKEEAKTTEKTDNTVIVGLDNTFVPMGFLDENNELVGFDIDLAKEAFKRAGYTPKFENIEWSMKEQTLNNKNVDCLWNGYSITEERKEKVAYSKPYFDNRQIVVTMSTEPFKKISDLKDQPVGTQAGSTGLDAIESNKEFQNMIKDKQASTYDTYDKALRDLEVGRVKAIVGDEVLLKYYIKQRGEDKYTVLEGDLGSEQYGVGFRKDDNELREKVDKALDEMKADGTFDKIRSKWFK</sequence>
<keyword evidence="1 2" id="KW-0732">Signal</keyword>
<evidence type="ECO:0000256" key="2">
    <source>
        <dbReference type="SAM" id="SignalP"/>
    </source>
</evidence>
<dbReference type="SUPFAM" id="SSF53850">
    <property type="entry name" value="Periplasmic binding protein-like II"/>
    <property type="match status" value="1"/>
</dbReference>
<name>A0A6N7XF76_9FIRM</name>
<dbReference type="SMART" id="SM00062">
    <property type="entry name" value="PBPb"/>
    <property type="match status" value="1"/>
</dbReference>
<dbReference type="AlphaFoldDB" id="A0A6N7XF76"/>
<dbReference type="GO" id="GO:0016020">
    <property type="term" value="C:membrane"/>
    <property type="evidence" value="ECO:0007669"/>
    <property type="project" value="InterPro"/>
</dbReference>
<comment type="caution">
    <text evidence="5">The sequence shown here is derived from an EMBL/GenBank/DDBJ whole genome shotgun (WGS) entry which is preliminary data.</text>
</comment>
<evidence type="ECO:0000259" key="4">
    <source>
        <dbReference type="SMART" id="SM00079"/>
    </source>
</evidence>
<dbReference type="EMBL" id="VUNE01000005">
    <property type="protein sequence ID" value="MST63022.1"/>
    <property type="molecule type" value="Genomic_DNA"/>
</dbReference>
<dbReference type="PANTHER" id="PTHR35936:SF34">
    <property type="entry name" value="ABC TRANSPORTER EXTRACELLULAR-BINDING PROTEIN YCKB-RELATED"/>
    <property type="match status" value="1"/>
</dbReference>
<organism evidence="5 6">
    <name type="scientific">Peptostreptococcus porci</name>
    <dbReference type="NCBI Taxonomy" id="2652282"/>
    <lineage>
        <taxon>Bacteria</taxon>
        <taxon>Bacillati</taxon>
        <taxon>Bacillota</taxon>
        <taxon>Clostridia</taxon>
        <taxon>Peptostreptococcales</taxon>
        <taxon>Peptostreptococcaceae</taxon>
        <taxon>Peptostreptococcus</taxon>
    </lineage>
</organism>
<reference evidence="5 6" key="1">
    <citation type="submission" date="2019-08" db="EMBL/GenBank/DDBJ databases">
        <title>In-depth cultivation of the pig gut microbiome towards novel bacterial diversity and tailored functional studies.</title>
        <authorList>
            <person name="Wylensek D."/>
            <person name="Hitch T.C.A."/>
            <person name="Clavel T."/>
        </authorList>
    </citation>
    <scope>NUCLEOTIDE SEQUENCE [LARGE SCALE GENOMIC DNA]</scope>
    <source>
        <strain evidence="5 6">WCA-SAB-591-4A-A</strain>
    </source>
</reference>
<evidence type="ECO:0000313" key="5">
    <source>
        <dbReference type="EMBL" id="MST63022.1"/>
    </source>
</evidence>
<dbReference type="InterPro" id="IPR001320">
    <property type="entry name" value="Iontro_rcpt_C"/>
</dbReference>
<dbReference type="Proteomes" id="UP000440713">
    <property type="component" value="Unassembled WGS sequence"/>
</dbReference>
<feature type="chain" id="PRO_5039465359" evidence="2">
    <location>
        <begin position="25"/>
        <end position="264"/>
    </location>
</feature>
<dbReference type="CDD" id="cd00996">
    <property type="entry name" value="PBP2_AatB_like"/>
    <property type="match status" value="1"/>
</dbReference>
<dbReference type="Gene3D" id="3.40.190.10">
    <property type="entry name" value="Periplasmic binding protein-like II"/>
    <property type="match status" value="2"/>
</dbReference>
<evidence type="ECO:0000313" key="6">
    <source>
        <dbReference type="Proteomes" id="UP000440713"/>
    </source>
</evidence>
<dbReference type="RefSeq" id="WP_154538503.1">
    <property type="nucleotide sequence ID" value="NZ_JAQYHJ010000065.1"/>
</dbReference>
<dbReference type="PANTHER" id="PTHR35936">
    <property type="entry name" value="MEMBRANE-BOUND LYTIC MUREIN TRANSGLYCOSYLASE F"/>
    <property type="match status" value="1"/>
</dbReference>
<dbReference type="GO" id="GO:0015276">
    <property type="term" value="F:ligand-gated monoatomic ion channel activity"/>
    <property type="evidence" value="ECO:0007669"/>
    <property type="project" value="InterPro"/>
</dbReference>
<dbReference type="InterPro" id="IPR001638">
    <property type="entry name" value="Solute-binding_3/MltF_N"/>
</dbReference>
<feature type="domain" description="Solute-binding protein family 3/N-terminal" evidence="3">
    <location>
        <begin position="40"/>
        <end position="264"/>
    </location>
</feature>
<proteinExistence type="predicted"/>
<feature type="domain" description="Ionotropic glutamate receptor C-terminal" evidence="4">
    <location>
        <begin position="40"/>
        <end position="264"/>
    </location>
</feature>
<dbReference type="SMART" id="SM00079">
    <property type="entry name" value="PBPe"/>
    <property type="match status" value="1"/>
</dbReference>
<keyword evidence="6" id="KW-1185">Reference proteome</keyword>
<accession>A0A6N7XF76</accession>
<dbReference type="PROSITE" id="PS51257">
    <property type="entry name" value="PROKAR_LIPOPROTEIN"/>
    <property type="match status" value="1"/>
</dbReference>